<protein>
    <submittedName>
        <fullName evidence="2">Uncharacterized protein</fullName>
    </submittedName>
</protein>
<accession>A0ABQ2P3T1</accession>
<name>A0ABQ2P3T1_9NEIS</name>
<keyword evidence="1" id="KW-0732">Signal</keyword>
<evidence type="ECO:0000256" key="1">
    <source>
        <dbReference type="SAM" id="SignalP"/>
    </source>
</evidence>
<comment type="caution">
    <text evidence="2">The sequence shown here is derived from an EMBL/GenBank/DDBJ whole genome shotgun (WGS) entry which is preliminary data.</text>
</comment>
<organism evidence="2 3">
    <name type="scientific">Silvimonas iriomotensis</name>
    <dbReference type="NCBI Taxonomy" id="449662"/>
    <lineage>
        <taxon>Bacteria</taxon>
        <taxon>Pseudomonadati</taxon>
        <taxon>Pseudomonadota</taxon>
        <taxon>Betaproteobacteria</taxon>
        <taxon>Neisseriales</taxon>
        <taxon>Chitinibacteraceae</taxon>
        <taxon>Silvimonas</taxon>
    </lineage>
</organism>
<gene>
    <name evidence="2" type="ORF">GCM10010970_00600</name>
</gene>
<evidence type="ECO:0000313" key="3">
    <source>
        <dbReference type="Proteomes" id="UP000637267"/>
    </source>
</evidence>
<reference evidence="3" key="1">
    <citation type="journal article" date="2019" name="Int. J. Syst. Evol. Microbiol.">
        <title>The Global Catalogue of Microorganisms (GCM) 10K type strain sequencing project: providing services to taxonomists for standard genome sequencing and annotation.</title>
        <authorList>
            <consortium name="The Broad Institute Genomics Platform"/>
            <consortium name="The Broad Institute Genome Sequencing Center for Infectious Disease"/>
            <person name="Wu L."/>
            <person name="Ma J."/>
        </authorList>
    </citation>
    <scope>NUCLEOTIDE SEQUENCE [LARGE SCALE GENOMIC DNA]</scope>
    <source>
        <strain evidence="3">CGMCC 1.8859</strain>
    </source>
</reference>
<dbReference type="RefSeq" id="WP_188701175.1">
    <property type="nucleotide sequence ID" value="NZ_BMLX01000001.1"/>
</dbReference>
<proteinExistence type="predicted"/>
<dbReference type="Proteomes" id="UP000637267">
    <property type="component" value="Unassembled WGS sequence"/>
</dbReference>
<evidence type="ECO:0000313" key="2">
    <source>
        <dbReference type="EMBL" id="GGP17611.1"/>
    </source>
</evidence>
<dbReference type="EMBL" id="BMLX01000001">
    <property type="protein sequence ID" value="GGP17611.1"/>
    <property type="molecule type" value="Genomic_DNA"/>
</dbReference>
<feature type="chain" id="PRO_5047007007" evidence="1">
    <location>
        <begin position="21"/>
        <end position="206"/>
    </location>
</feature>
<feature type="signal peptide" evidence="1">
    <location>
        <begin position="1"/>
        <end position="20"/>
    </location>
</feature>
<sequence>MKRLALTAVLCGITVTSAYADLLQYDDLNGLRSSRAEDQLEDAGFRQTDSSIQNGNWYKTYRHRHPTAEVVLTERWGKVTAVDAKDSTHQDPKDEHSEHWARDRNRNIAIGAAAVAALGVGLYAMNHKSQSANQDSGHDARVDVSTLNGARGAGGEQFLTNNGFSNTRHDGLTNWWYNQTSGQCVQVQTWNGRYTSVQEVDAAHCK</sequence>
<keyword evidence="3" id="KW-1185">Reference proteome</keyword>